<comment type="similarity">
    <text evidence="2">Belongs to the fatty acid desaturase type 2 family.</text>
</comment>
<feature type="binding site" evidence="11">
    <location>
        <position position="107"/>
    </location>
    <ligand>
        <name>Fe cation</name>
        <dbReference type="ChEBI" id="CHEBI:24875"/>
        <label>2</label>
    </ligand>
</feature>
<dbReference type="InterPro" id="IPR005067">
    <property type="entry name" value="Fatty_acid_desaturase-2"/>
</dbReference>
<evidence type="ECO:0000256" key="11">
    <source>
        <dbReference type="PIRSR" id="PIRSR000346-1"/>
    </source>
</evidence>
<dbReference type="Proteomes" id="UP000193781">
    <property type="component" value="Unassembled WGS sequence"/>
</dbReference>
<keyword evidence="4" id="KW-0444">Lipid biosynthesis</keyword>
<comment type="cofactor">
    <cofactor evidence="1">
        <name>Fe(2+)</name>
        <dbReference type="ChEBI" id="CHEBI:29033"/>
    </cofactor>
</comment>
<keyword evidence="6" id="KW-0276">Fatty acid metabolism</keyword>
<name>A0A1X1YX20_9MYCO</name>
<organism evidence="12 13">
    <name type="scientific">Mycobacterium nebraskense</name>
    <dbReference type="NCBI Taxonomy" id="244292"/>
    <lineage>
        <taxon>Bacteria</taxon>
        <taxon>Bacillati</taxon>
        <taxon>Actinomycetota</taxon>
        <taxon>Actinomycetes</taxon>
        <taxon>Mycobacteriales</taxon>
        <taxon>Mycobacteriaceae</taxon>
        <taxon>Mycobacterium</taxon>
    </lineage>
</organism>
<dbReference type="EMBL" id="LQPH01000171">
    <property type="protein sequence ID" value="ORW15618.1"/>
    <property type="molecule type" value="Genomic_DNA"/>
</dbReference>
<evidence type="ECO:0000256" key="5">
    <source>
        <dbReference type="ARBA" id="ARBA00022723"/>
    </source>
</evidence>
<protein>
    <submittedName>
        <fullName evidence="12">Acyl-ACP desaturase</fullName>
    </submittedName>
</protein>
<comment type="subunit">
    <text evidence="3">Homodimer.</text>
</comment>
<keyword evidence="9" id="KW-0443">Lipid metabolism</keyword>
<dbReference type="GO" id="GO:0005829">
    <property type="term" value="C:cytosol"/>
    <property type="evidence" value="ECO:0007669"/>
    <property type="project" value="TreeGrafter"/>
</dbReference>
<evidence type="ECO:0000256" key="2">
    <source>
        <dbReference type="ARBA" id="ARBA00008749"/>
    </source>
</evidence>
<reference evidence="12 13" key="1">
    <citation type="submission" date="2016-01" db="EMBL/GenBank/DDBJ databases">
        <title>The new phylogeny of the genus Mycobacterium.</title>
        <authorList>
            <person name="Tarcisio F."/>
            <person name="Conor M."/>
            <person name="Antonella G."/>
            <person name="Elisabetta G."/>
            <person name="Giulia F.S."/>
            <person name="Sara T."/>
            <person name="Anna F."/>
            <person name="Clotilde B."/>
            <person name="Roberto B."/>
            <person name="Veronica D.S."/>
            <person name="Fabio R."/>
            <person name="Monica P."/>
            <person name="Olivier J."/>
            <person name="Enrico T."/>
            <person name="Nicola S."/>
        </authorList>
    </citation>
    <scope>NUCLEOTIDE SEQUENCE [LARGE SCALE GENOMIC DNA]</scope>
    <source>
        <strain evidence="12 13">DSM 44803</strain>
    </source>
</reference>
<dbReference type="PIRSF" id="PIRSF000346">
    <property type="entry name" value="Dlt9_acylACP_des"/>
    <property type="match status" value="1"/>
</dbReference>
<gene>
    <name evidence="12" type="ORF">AWC17_16210</name>
</gene>
<dbReference type="PANTHER" id="PTHR31155">
    <property type="entry name" value="ACYL- ACYL-CARRIER-PROTEIN DESATURASE-RELATED"/>
    <property type="match status" value="1"/>
</dbReference>
<sequence length="275" mass="31233">MPQEHVASPLMLELEPVVTDTYSRHIETATPWYPHDFVPFDRGQNFKSLGGHDWDPSQVTLPDHVIDALEIMLITKDGLVGQHHRLAEHFILAGWWGKWIGRWAADENLHAFALRQNLVLTRQIDPIVNEMVRVEHVTKGQDADDHTQVEAMVLMALRECAHAVFLRRLATRIDEPVLRRLVDVIAADDERHEMFFAEIVRACLRIVPAATIAAIVARALELEVVGADIDRYEGKVRNVANSGIFGQDILRDLISDRIKKWNLAELPELSNFVVA</sequence>
<evidence type="ECO:0000313" key="13">
    <source>
        <dbReference type="Proteomes" id="UP000193781"/>
    </source>
</evidence>
<dbReference type="InterPro" id="IPR012348">
    <property type="entry name" value="RNR-like"/>
</dbReference>
<dbReference type="Pfam" id="PF03405">
    <property type="entry name" value="FA_desaturase_2"/>
    <property type="match status" value="1"/>
</dbReference>
<evidence type="ECO:0000256" key="7">
    <source>
        <dbReference type="ARBA" id="ARBA00023002"/>
    </source>
</evidence>
<dbReference type="InterPro" id="IPR009078">
    <property type="entry name" value="Ferritin-like_SF"/>
</dbReference>
<dbReference type="GO" id="GO:0045300">
    <property type="term" value="F:stearoyl-[ACP] desaturase activity"/>
    <property type="evidence" value="ECO:0007669"/>
    <property type="project" value="InterPro"/>
</dbReference>
<evidence type="ECO:0000256" key="6">
    <source>
        <dbReference type="ARBA" id="ARBA00022832"/>
    </source>
</evidence>
<comment type="cofactor">
    <cofactor evidence="11">
        <name>Fe cation</name>
        <dbReference type="ChEBI" id="CHEBI:24875"/>
    </cofactor>
    <text evidence="11">Binds 2 iron ions per subunit.</text>
</comment>
<dbReference type="GO" id="GO:0046872">
    <property type="term" value="F:metal ion binding"/>
    <property type="evidence" value="ECO:0007669"/>
    <property type="project" value="UniProtKB-KW"/>
</dbReference>
<dbReference type="GO" id="GO:0006633">
    <property type="term" value="P:fatty acid biosynthetic process"/>
    <property type="evidence" value="ECO:0007669"/>
    <property type="project" value="UniProtKB-KW"/>
</dbReference>
<evidence type="ECO:0000256" key="4">
    <source>
        <dbReference type="ARBA" id="ARBA00022516"/>
    </source>
</evidence>
<evidence type="ECO:0000256" key="8">
    <source>
        <dbReference type="ARBA" id="ARBA00023004"/>
    </source>
</evidence>
<feature type="binding site" evidence="11">
    <location>
        <position position="107"/>
    </location>
    <ligand>
        <name>Fe cation</name>
        <dbReference type="ChEBI" id="CHEBI:24875"/>
        <label>1</label>
    </ligand>
</feature>
<evidence type="ECO:0000256" key="1">
    <source>
        <dbReference type="ARBA" id="ARBA00001954"/>
    </source>
</evidence>
<feature type="binding site" evidence="11">
    <location>
        <position position="159"/>
    </location>
    <ligand>
        <name>Fe cation</name>
        <dbReference type="ChEBI" id="CHEBI:24875"/>
        <label>2</label>
    </ligand>
</feature>
<feature type="binding site" evidence="11">
    <location>
        <position position="192"/>
    </location>
    <ligand>
        <name>Fe cation</name>
        <dbReference type="ChEBI" id="CHEBI:24875"/>
        <label>2</label>
    </ligand>
</feature>
<keyword evidence="13" id="KW-1185">Reference proteome</keyword>
<dbReference type="RefSeq" id="WP_046184288.1">
    <property type="nucleotide sequence ID" value="NZ_JACPNT010000007.1"/>
</dbReference>
<keyword evidence="5 11" id="KW-0479">Metal-binding</keyword>
<dbReference type="Gene3D" id="1.10.620.20">
    <property type="entry name" value="Ribonucleotide Reductase, subunit A"/>
    <property type="match status" value="1"/>
</dbReference>
<evidence type="ECO:0000256" key="9">
    <source>
        <dbReference type="ARBA" id="ARBA00023098"/>
    </source>
</evidence>
<evidence type="ECO:0000256" key="10">
    <source>
        <dbReference type="ARBA" id="ARBA00023160"/>
    </source>
</evidence>
<dbReference type="PANTHER" id="PTHR31155:SF9">
    <property type="entry name" value="STEAROYL-[ACYL-CARRIER-PROTEIN] 9-DESATURASE 7, CHLOROPLASTIC"/>
    <property type="match status" value="1"/>
</dbReference>
<comment type="caution">
    <text evidence="12">The sequence shown here is derived from an EMBL/GenBank/DDBJ whole genome shotgun (WGS) entry which is preliminary data.</text>
</comment>
<evidence type="ECO:0000313" key="12">
    <source>
        <dbReference type="EMBL" id="ORW15618.1"/>
    </source>
</evidence>
<dbReference type="AlphaFoldDB" id="A0A1X1YX20"/>
<dbReference type="STRING" id="244292.ABW17_03985"/>
<accession>A0A1X1YX20</accession>
<evidence type="ECO:0000256" key="3">
    <source>
        <dbReference type="ARBA" id="ARBA00011738"/>
    </source>
</evidence>
<keyword evidence="7" id="KW-0560">Oxidoreductase</keyword>
<feature type="binding site" evidence="11">
    <location>
        <position position="110"/>
    </location>
    <ligand>
        <name>Fe cation</name>
        <dbReference type="ChEBI" id="CHEBI:24875"/>
        <label>1</label>
    </ligand>
</feature>
<keyword evidence="10" id="KW-0275">Fatty acid biosynthesis</keyword>
<dbReference type="SUPFAM" id="SSF47240">
    <property type="entry name" value="Ferritin-like"/>
    <property type="match status" value="1"/>
</dbReference>
<proteinExistence type="inferred from homology"/>
<keyword evidence="8 11" id="KW-0408">Iron</keyword>